<feature type="region of interest" description="Disordered" evidence="6">
    <location>
        <begin position="1"/>
        <end position="31"/>
    </location>
</feature>
<evidence type="ECO:0000256" key="5">
    <source>
        <dbReference type="ARBA" id="ARBA00023136"/>
    </source>
</evidence>
<comment type="similarity">
    <text evidence="2">Belongs to the major facilitator superfamily. Proton-dependent oligopeptide transporter (POT/PTR) (TC 2.A.17) family.</text>
</comment>
<evidence type="ECO:0000256" key="4">
    <source>
        <dbReference type="ARBA" id="ARBA00022989"/>
    </source>
</evidence>
<sequence length="620" mass="67613">MDNKTALSDEKPPIDGSDLQMARTPPGDSHGAYLNPALMEEDYEGKPTEEELKTLRRVPGKLPTIAYLICIVEFCERASYYGVQPLISNYVNRPLPPNGNGLGAPPRGTQETGGALGMGTVVSNAVSQSFSMLAYALPLIFGYLADARTGRFRLICWGVAVFGIAHVLLVASGAPSLLASGQAKIPFFLSVYILAIGAAMFKPNVSPLLLDQMVNTVPKVVVTKKGERVIEDPEATTERAMLWFYLVINIGGFMGVATSYAEKYVGWYLAFLIPLLLYIPLPGLLWFLHKRLVLHPPGGSDMINVFRVLGICFRRGGIKRIGRHGFWDLAKPSNIAAAGLHYPVRWNDQFVEDVRRTFQATGIFCFFPIQYLNDNGIGSAASFLSTMLTTNGVPNDVISNFNSLSIIACAPLLNYGLYPLLRKLNIHYGPIARITTGLAMSTVGGIGYTLLNYYAYQQSPCGNMGSSDCTIGTGVAPISIWYMAIPYALGGISELFVNVPAYGIAYSRAPINMRGLVSALNLFNTAIAYIIGLAASSIIVDPHLTWDFGGTAIAGGILTVVFYFLFRHIDKEEYTLSQNRDYELNLEGTDKVVGINDYNQTSNLPAPIAENEEIMMSPKQ</sequence>
<dbReference type="Gene3D" id="1.20.1250.20">
    <property type="entry name" value="MFS general substrate transporter like domains"/>
    <property type="match status" value="1"/>
</dbReference>
<evidence type="ECO:0000256" key="7">
    <source>
        <dbReference type="SAM" id="Phobius"/>
    </source>
</evidence>
<feature type="transmembrane region" description="Helical" evidence="7">
    <location>
        <begin position="152"/>
        <end position="171"/>
    </location>
</feature>
<keyword evidence="4 7" id="KW-1133">Transmembrane helix</keyword>
<keyword evidence="3 7" id="KW-0812">Transmembrane</keyword>
<accession>A0ABP0BIV9</accession>
<protein>
    <submittedName>
        <fullName evidence="8">Peptide transporter ptr2</fullName>
    </submittedName>
</protein>
<name>A0ABP0BIV9_9PEZI</name>
<dbReference type="InterPro" id="IPR000109">
    <property type="entry name" value="POT_fam"/>
</dbReference>
<organism evidence="8 9">
    <name type="scientific">Sporothrix bragantina</name>
    <dbReference type="NCBI Taxonomy" id="671064"/>
    <lineage>
        <taxon>Eukaryota</taxon>
        <taxon>Fungi</taxon>
        <taxon>Dikarya</taxon>
        <taxon>Ascomycota</taxon>
        <taxon>Pezizomycotina</taxon>
        <taxon>Sordariomycetes</taxon>
        <taxon>Sordariomycetidae</taxon>
        <taxon>Ophiostomatales</taxon>
        <taxon>Ophiostomataceae</taxon>
        <taxon>Sporothrix</taxon>
    </lineage>
</organism>
<feature type="transmembrane region" description="Helical" evidence="7">
    <location>
        <begin position="242"/>
        <end position="261"/>
    </location>
</feature>
<proteinExistence type="inferred from homology"/>
<gene>
    <name evidence="8" type="primary">PTR2_1</name>
    <name evidence="8" type="ORF">SBRCBS47491_003893</name>
</gene>
<evidence type="ECO:0000313" key="8">
    <source>
        <dbReference type="EMBL" id="CAK7219558.1"/>
    </source>
</evidence>
<keyword evidence="5 7" id="KW-0472">Membrane</keyword>
<evidence type="ECO:0000256" key="3">
    <source>
        <dbReference type="ARBA" id="ARBA00022692"/>
    </source>
</evidence>
<evidence type="ECO:0000313" key="9">
    <source>
        <dbReference type="Proteomes" id="UP001642406"/>
    </source>
</evidence>
<reference evidence="8 9" key="1">
    <citation type="submission" date="2024-01" db="EMBL/GenBank/DDBJ databases">
        <authorList>
            <person name="Allen C."/>
            <person name="Tagirdzhanova G."/>
        </authorList>
    </citation>
    <scope>NUCLEOTIDE SEQUENCE [LARGE SCALE GENOMIC DNA]</scope>
</reference>
<dbReference type="PANTHER" id="PTHR11654">
    <property type="entry name" value="OLIGOPEPTIDE TRANSPORTER-RELATED"/>
    <property type="match status" value="1"/>
</dbReference>
<comment type="subcellular location">
    <subcellularLocation>
        <location evidence="1">Membrane</location>
        <topology evidence="1">Multi-pass membrane protein</topology>
    </subcellularLocation>
</comment>
<feature type="transmembrane region" description="Helical" evidence="7">
    <location>
        <begin position="267"/>
        <end position="288"/>
    </location>
</feature>
<feature type="transmembrane region" description="Helical" evidence="7">
    <location>
        <begin position="183"/>
        <end position="201"/>
    </location>
</feature>
<comment type="caution">
    <text evidence="8">The sequence shown here is derived from an EMBL/GenBank/DDBJ whole genome shotgun (WGS) entry which is preliminary data.</text>
</comment>
<dbReference type="EMBL" id="CAWUHC010000027">
    <property type="protein sequence ID" value="CAK7219558.1"/>
    <property type="molecule type" value="Genomic_DNA"/>
</dbReference>
<dbReference type="Proteomes" id="UP001642406">
    <property type="component" value="Unassembled WGS sequence"/>
</dbReference>
<dbReference type="SUPFAM" id="SSF103473">
    <property type="entry name" value="MFS general substrate transporter"/>
    <property type="match status" value="1"/>
</dbReference>
<feature type="transmembrane region" description="Helical" evidence="7">
    <location>
        <begin position="516"/>
        <end position="540"/>
    </location>
</feature>
<feature type="transmembrane region" description="Helical" evidence="7">
    <location>
        <begin position="546"/>
        <end position="566"/>
    </location>
</feature>
<evidence type="ECO:0000256" key="6">
    <source>
        <dbReference type="SAM" id="MobiDB-lite"/>
    </source>
</evidence>
<keyword evidence="9" id="KW-1185">Reference proteome</keyword>
<feature type="transmembrane region" description="Helical" evidence="7">
    <location>
        <begin position="431"/>
        <end position="456"/>
    </location>
</feature>
<dbReference type="Pfam" id="PF00854">
    <property type="entry name" value="PTR2"/>
    <property type="match status" value="1"/>
</dbReference>
<feature type="transmembrane region" description="Helical" evidence="7">
    <location>
        <begin position="125"/>
        <end position="145"/>
    </location>
</feature>
<dbReference type="InterPro" id="IPR036259">
    <property type="entry name" value="MFS_trans_sf"/>
</dbReference>
<evidence type="ECO:0000256" key="2">
    <source>
        <dbReference type="ARBA" id="ARBA00005982"/>
    </source>
</evidence>
<feature type="transmembrane region" description="Helical" evidence="7">
    <location>
        <begin position="480"/>
        <end position="504"/>
    </location>
</feature>
<evidence type="ECO:0000256" key="1">
    <source>
        <dbReference type="ARBA" id="ARBA00004141"/>
    </source>
</evidence>
<feature type="compositionally biased region" description="Basic and acidic residues" evidence="6">
    <location>
        <begin position="1"/>
        <end position="13"/>
    </location>
</feature>